<dbReference type="STRING" id="1094619.G4Z9A6"/>
<dbReference type="PANTHER" id="PTHR33657:SF8">
    <property type="entry name" value="DOMAIN PROTEIN, PUTATIVE (AFU_ORTHOLOGUE AFUA_5G00600)-RELATED"/>
    <property type="match status" value="1"/>
</dbReference>
<dbReference type="InterPro" id="IPR008701">
    <property type="entry name" value="NPP1"/>
</dbReference>
<keyword evidence="5" id="KW-0732">Signal</keyword>
<protein>
    <submittedName>
        <fullName evidence="6">Necrosis inducing-like protein NPP1 type</fullName>
    </submittedName>
</protein>
<evidence type="ECO:0000256" key="5">
    <source>
        <dbReference type="SAM" id="SignalP"/>
    </source>
</evidence>
<dbReference type="PANTHER" id="PTHR33657">
    <property type="entry name" value="DOMAIN PROTEIN, PUTATIVE (AFU_ORTHOLOGUE AFUA_5G00600)-RELATED"/>
    <property type="match status" value="1"/>
</dbReference>
<dbReference type="OMA" id="ENDEDCT"/>
<evidence type="ECO:0000256" key="3">
    <source>
        <dbReference type="ARBA" id="ARBA00022525"/>
    </source>
</evidence>
<name>G4Z9A6_PHYSP</name>
<dbReference type="Proteomes" id="UP000002640">
    <property type="component" value="Unassembled WGS sequence"/>
</dbReference>
<dbReference type="PIRSF" id="PIRSF029958">
    <property type="entry name" value="Necrosis-inducing_protein"/>
    <property type="match status" value="1"/>
</dbReference>
<gene>
    <name evidence="6" type="ORF">PHYSODRAFT_251461</name>
</gene>
<evidence type="ECO:0000256" key="1">
    <source>
        <dbReference type="ARBA" id="ARBA00004613"/>
    </source>
</evidence>
<dbReference type="EMBL" id="JH159153">
    <property type="protein sequence ID" value="EGZ21907.1"/>
    <property type="molecule type" value="Genomic_DNA"/>
</dbReference>
<dbReference type="InParanoid" id="G4Z9A6"/>
<proteinExistence type="inferred from homology"/>
<organism evidence="6 7">
    <name type="scientific">Phytophthora sojae (strain P6497)</name>
    <name type="common">Soybean stem and root rot agent</name>
    <name type="synonym">Phytophthora megasperma f. sp. glycines</name>
    <dbReference type="NCBI Taxonomy" id="1094619"/>
    <lineage>
        <taxon>Eukaryota</taxon>
        <taxon>Sar</taxon>
        <taxon>Stramenopiles</taxon>
        <taxon>Oomycota</taxon>
        <taxon>Peronosporomycetes</taxon>
        <taxon>Peronosporales</taxon>
        <taxon>Peronosporaceae</taxon>
        <taxon>Phytophthora</taxon>
    </lineage>
</organism>
<dbReference type="GO" id="GO:0005576">
    <property type="term" value="C:extracellular region"/>
    <property type="evidence" value="ECO:0007669"/>
    <property type="project" value="UniProtKB-SubCell"/>
</dbReference>
<dbReference type="GeneID" id="20638157"/>
<dbReference type="AlphaFoldDB" id="G4Z9A6"/>
<evidence type="ECO:0000256" key="2">
    <source>
        <dbReference type="ARBA" id="ARBA00009520"/>
    </source>
</evidence>
<sequence length="211" mass="23595">MISRLLLLLGVAAASISFARADTIDHDKVQPFAQPEPFKLSLQIVTGCHPYPAVNAAGETSGGLKGTGENDEDCTGSTLGSQVYGRAVWYEDLWAIMYAVAYYDILKEGPPKCYYYRWGRQSCEVPFVEHINGTTVMLSYERYFDGTIGDFQILRPTTRKVTGEFQDLIMWEQLTEEACTALSNTDFGEKSPVPFIDANFNKTLDMARPIF</sequence>
<accession>G4Z9A6</accession>
<feature type="chain" id="PRO_5003472241" evidence="5">
    <location>
        <begin position="22"/>
        <end position="211"/>
    </location>
</feature>
<evidence type="ECO:0000313" key="6">
    <source>
        <dbReference type="EMBL" id="EGZ21907.1"/>
    </source>
</evidence>
<evidence type="ECO:0000256" key="4">
    <source>
        <dbReference type="ARBA" id="ARBA00023026"/>
    </source>
</evidence>
<evidence type="ECO:0000313" key="7">
    <source>
        <dbReference type="Proteomes" id="UP000002640"/>
    </source>
</evidence>
<feature type="signal peptide" evidence="5">
    <location>
        <begin position="1"/>
        <end position="21"/>
    </location>
</feature>
<dbReference type="Pfam" id="PF05630">
    <property type="entry name" value="NPP1"/>
    <property type="match status" value="2"/>
</dbReference>
<keyword evidence="4" id="KW-0843">Virulence</keyword>
<dbReference type="SMR" id="G4Z9A6"/>
<reference evidence="6 7" key="1">
    <citation type="journal article" date="2006" name="Science">
        <title>Phytophthora genome sequences uncover evolutionary origins and mechanisms of pathogenesis.</title>
        <authorList>
            <person name="Tyler B.M."/>
            <person name="Tripathy S."/>
            <person name="Zhang X."/>
            <person name="Dehal P."/>
            <person name="Jiang R.H."/>
            <person name="Aerts A."/>
            <person name="Arredondo F.D."/>
            <person name="Baxter L."/>
            <person name="Bensasson D."/>
            <person name="Beynon J.L."/>
            <person name="Chapman J."/>
            <person name="Damasceno C.M."/>
            <person name="Dorrance A.E."/>
            <person name="Dou D."/>
            <person name="Dickerman A.W."/>
            <person name="Dubchak I.L."/>
            <person name="Garbelotto M."/>
            <person name="Gijzen M."/>
            <person name="Gordon S.G."/>
            <person name="Govers F."/>
            <person name="Grunwald N.J."/>
            <person name="Huang W."/>
            <person name="Ivors K.L."/>
            <person name="Jones R.W."/>
            <person name="Kamoun S."/>
            <person name="Krampis K."/>
            <person name="Lamour K.H."/>
            <person name="Lee M.K."/>
            <person name="McDonald W.H."/>
            <person name="Medina M."/>
            <person name="Meijer H.J."/>
            <person name="Nordberg E.K."/>
            <person name="Maclean D.J."/>
            <person name="Ospina-Giraldo M.D."/>
            <person name="Morris P.F."/>
            <person name="Phuntumart V."/>
            <person name="Putnam N.H."/>
            <person name="Rash S."/>
            <person name="Rose J.K."/>
            <person name="Sakihama Y."/>
            <person name="Salamov A.A."/>
            <person name="Savidor A."/>
            <person name="Scheuring C.F."/>
            <person name="Smith B.M."/>
            <person name="Sobral B.W."/>
            <person name="Terry A."/>
            <person name="Torto-Alalibo T.A."/>
            <person name="Win J."/>
            <person name="Xu Z."/>
            <person name="Zhang H."/>
            <person name="Grigoriev I.V."/>
            <person name="Rokhsar D.S."/>
            <person name="Boore J.L."/>
        </authorList>
    </citation>
    <scope>NUCLEOTIDE SEQUENCE [LARGE SCALE GENOMIC DNA]</scope>
    <source>
        <strain evidence="6 7">P6497</strain>
    </source>
</reference>
<comment type="subcellular location">
    <subcellularLocation>
        <location evidence="1">Secreted</location>
    </subcellularLocation>
</comment>
<keyword evidence="7" id="KW-1185">Reference proteome</keyword>
<dbReference type="RefSeq" id="XP_009524624.1">
    <property type="nucleotide sequence ID" value="XM_009526329.1"/>
</dbReference>
<dbReference type="KEGG" id="psoj:PHYSODRAFT_251461"/>
<keyword evidence="3" id="KW-0964">Secreted</keyword>
<comment type="similarity">
    <text evidence="2">Belongs to the Necrosis inducing protein (NPP1) family.</text>
</comment>